<accession>A0A8H5C0E5</accession>
<keyword evidence="2" id="KW-1185">Reference proteome</keyword>
<name>A0A8H5C0E5_9AGAR</name>
<reference evidence="1 2" key="1">
    <citation type="journal article" date="2020" name="ISME J.">
        <title>Uncovering the hidden diversity of litter-decomposition mechanisms in mushroom-forming fungi.</title>
        <authorList>
            <person name="Floudas D."/>
            <person name="Bentzer J."/>
            <person name="Ahren D."/>
            <person name="Johansson T."/>
            <person name="Persson P."/>
            <person name="Tunlid A."/>
        </authorList>
    </citation>
    <scope>NUCLEOTIDE SEQUENCE [LARGE SCALE GENOMIC DNA]</scope>
    <source>
        <strain evidence="1 2">CBS 175.51</strain>
    </source>
</reference>
<evidence type="ECO:0000313" key="1">
    <source>
        <dbReference type="EMBL" id="KAF5332824.1"/>
    </source>
</evidence>
<organism evidence="1 2">
    <name type="scientific">Ephemerocybe angulata</name>
    <dbReference type="NCBI Taxonomy" id="980116"/>
    <lineage>
        <taxon>Eukaryota</taxon>
        <taxon>Fungi</taxon>
        <taxon>Dikarya</taxon>
        <taxon>Basidiomycota</taxon>
        <taxon>Agaricomycotina</taxon>
        <taxon>Agaricomycetes</taxon>
        <taxon>Agaricomycetidae</taxon>
        <taxon>Agaricales</taxon>
        <taxon>Agaricineae</taxon>
        <taxon>Psathyrellaceae</taxon>
        <taxon>Ephemerocybe</taxon>
    </lineage>
</organism>
<dbReference type="Proteomes" id="UP000541558">
    <property type="component" value="Unassembled WGS sequence"/>
</dbReference>
<dbReference type="AlphaFoldDB" id="A0A8H5C0E5"/>
<gene>
    <name evidence="1" type="ORF">D9611_005484</name>
</gene>
<protein>
    <submittedName>
        <fullName evidence="1">Uncharacterized protein</fullName>
    </submittedName>
</protein>
<sequence length="74" mass="8105">MANKPSPAVLWGGSTHRRDADCRVLRPNSAIYNRRCAAIVMWSNPMAARLVGFATRGRTGSPRWLQVVALKAAV</sequence>
<proteinExistence type="predicted"/>
<evidence type="ECO:0000313" key="2">
    <source>
        <dbReference type="Proteomes" id="UP000541558"/>
    </source>
</evidence>
<dbReference type="EMBL" id="JAACJK010000110">
    <property type="protein sequence ID" value="KAF5332824.1"/>
    <property type="molecule type" value="Genomic_DNA"/>
</dbReference>
<comment type="caution">
    <text evidence="1">The sequence shown here is derived from an EMBL/GenBank/DDBJ whole genome shotgun (WGS) entry which is preliminary data.</text>
</comment>